<accession>A0ABD3XJI9</accession>
<dbReference type="EMBL" id="JBJQND010000002">
    <property type="protein sequence ID" value="KAL3885172.1"/>
    <property type="molecule type" value="Genomic_DNA"/>
</dbReference>
<organism evidence="2 3">
    <name type="scientific">Sinanodonta woodiana</name>
    <name type="common">Chinese pond mussel</name>
    <name type="synonym">Anodonta woodiana</name>
    <dbReference type="NCBI Taxonomy" id="1069815"/>
    <lineage>
        <taxon>Eukaryota</taxon>
        <taxon>Metazoa</taxon>
        <taxon>Spiralia</taxon>
        <taxon>Lophotrochozoa</taxon>
        <taxon>Mollusca</taxon>
        <taxon>Bivalvia</taxon>
        <taxon>Autobranchia</taxon>
        <taxon>Heteroconchia</taxon>
        <taxon>Palaeoheterodonta</taxon>
        <taxon>Unionida</taxon>
        <taxon>Unionoidea</taxon>
        <taxon>Unionidae</taxon>
        <taxon>Unioninae</taxon>
        <taxon>Sinanodonta</taxon>
    </lineage>
</organism>
<dbReference type="Pfam" id="PF05721">
    <property type="entry name" value="PhyH"/>
    <property type="match status" value="1"/>
</dbReference>
<evidence type="ECO:0008006" key="4">
    <source>
        <dbReference type="Google" id="ProtNLM"/>
    </source>
</evidence>
<dbReference type="SUPFAM" id="SSF51197">
    <property type="entry name" value="Clavaminate synthase-like"/>
    <property type="match status" value="1"/>
</dbReference>
<protein>
    <recommendedName>
        <fullName evidence="4">Phytanoyl-CoA dioxygenase</fullName>
    </recommendedName>
</protein>
<evidence type="ECO:0000313" key="3">
    <source>
        <dbReference type="Proteomes" id="UP001634394"/>
    </source>
</evidence>
<dbReference type="PANTHER" id="PTHR20883:SF48">
    <property type="entry name" value="ECTOINE DIOXYGENASE"/>
    <property type="match status" value="1"/>
</dbReference>
<comment type="cofactor">
    <cofactor evidence="1">
        <name>Fe cation</name>
        <dbReference type="ChEBI" id="CHEBI:24875"/>
    </cofactor>
</comment>
<dbReference type="Proteomes" id="UP001634394">
    <property type="component" value="Unassembled WGS sequence"/>
</dbReference>
<reference evidence="2 3" key="1">
    <citation type="submission" date="2024-11" db="EMBL/GenBank/DDBJ databases">
        <title>Chromosome-level genome assembly of the freshwater bivalve Anodonta woodiana.</title>
        <authorList>
            <person name="Chen X."/>
        </authorList>
    </citation>
    <scope>NUCLEOTIDE SEQUENCE [LARGE SCALE GENOMIC DNA]</scope>
    <source>
        <strain evidence="2">MN2024</strain>
        <tissue evidence="2">Gills</tissue>
    </source>
</reference>
<proteinExistence type="predicted"/>
<dbReference type="GO" id="GO:0016491">
    <property type="term" value="F:oxidoreductase activity"/>
    <property type="evidence" value="ECO:0007669"/>
    <property type="project" value="UniProtKB-ARBA"/>
</dbReference>
<evidence type="ECO:0000313" key="2">
    <source>
        <dbReference type="EMBL" id="KAL3885172.1"/>
    </source>
</evidence>
<dbReference type="PANTHER" id="PTHR20883">
    <property type="entry name" value="PHYTANOYL-COA DIOXYGENASE DOMAIN CONTAINING 1"/>
    <property type="match status" value="1"/>
</dbReference>
<dbReference type="InterPro" id="IPR008775">
    <property type="entry name" value="Phytyl_CoA_dOase-like"/>
</dbReference>
<evidence type="ECO:0000256" key="1">
    <source>
        <dbReference type="ARBA" id="ARBA00001962"/>
    </source>
</evidence>
<gene>
    <name evidence="2" type="ORF">ACJMK2_025267</name>
</gene>
<dbReference type="Gene3D" id="2.60.120.620">
    <property type="entry name" value="q2cbj1_9rhob like domain"/>
    <property type="match status" value="1"/>
</dbReference>
<dbReference type="AlphaFoldDB" id="A0ABD3XJI9"/>
<comment type="caution">
    <text evidence="2">The sequence shown here is derived from an EMBL/GenBank/DDBJ whole genome shotgun (WGS) entry which is preliminary data.</text>
</comment>
<name>A0ABD3XJI9_SINWO</name>
<keyword evidence="3" id="KW-1185">Reference proteome</keyword>
<sequence length="316" mass="36803">MSVAVPKEFSPGVPDFSTVHYSVEDYLFKPVTDGKDWAKFKLTDEQIEQYWKDGYLLNIPVLTHEQCDRINEDVKRLMDDSDRHPGIDMLYKHHTKKSGQSNNVFLHCQGQWRLTKLFHDLVFHPRFLVPTSQLINSDRKMKKIRFWHDQLFAKPPRNDKVVAWHQDYSLWTKTTPIMHLIVHVALDNQTEENGALYYIPGSHRWNRDGGPLLDTELDFENMDIIKTVLTEEEKAQFKPVCGNLKKGEISFHHPLVVHGSYGNRSDNPRRAAVVNYFEDGVVSNTNEEILKGCKIPKGEKMEGQLYPLVFDPDWLE</sequence>
<dbReference type="GO" id="GO:0046872">
    <property type="term" value="F:metal ion binding"/>
    <property type="evidence" value="ECO:0007669"/>
    <property type="project" value="UniProtKB-ARBA"/>
</dbReference>